<name>A9FKH6_SORC5</name>
<dbReference type="HOGENOM" id="CLU_2810159_0_0_7"/>
<evidence type="ECO:0000313" key="2">
    <source>
        <dbReference type="EMBL" id="CAN95117.1"/>
    </source>
</evidence>
<evidence type="ECO:0000313" key="3">
    <source>
        <dbReference type="Proteomes" id="UP000002139"/>
    </source>
</evidence>
<evidence type="ECO:0000256" key="1">
    <source>
        <dbReference type="SAM" id="MobiDB-lite"/>
    </source>
</evidence>
<proteinExistence type="predicted"/>
<keyword evidence="3" id="KW-1185">Reference proteome</keyword>
<dbReference type="KEGG" id="scl:sce4955"/>
<dbReference type="AlphaFoldDB" id="A9FKH6"/>
<feature type="region of interest" description="Disordered" evidence="1">
    <location>
        <begin position="43"/>
        <end position="67"/>
    </location>
</feature>
<gene>
    <name evidence="2" type="ordered locus">sce4955</name>
</gene>
<dbReference type="Proteomes" id="UP000002139">
    <property type="component" value="Chromosome"/>
</dbReference>
<dbReference type="STRING" id="448385.sce4955"/>
<organism evidence="2 3">
    <name type="scientific">Sorangium cellulosum (strain So ce56)</name>
    <name type="common">Polyangium cellulosum (strain So ce56)</name>
    <dbReference type="NCBI Taxonomy" id="448385"/>
    <lineage>
        <taxon>Bacteria</taxon>
        <taxon>Pseudomonadati</taxon>
        <taxon>Myxococcota</taxon>
        <taxon>Polyangia</taxon>
        <taxon>Polyangiales</taxon>
        <taxon>Polyangiaceae</taxon>
        <taxon>Sorangium</taxon>
    </lineage>
</organism>
<dbReference type="EMBL" id="AM746676">
    <property type="protein sequence ID" value="CAN95117.1"/>
    <property type="molecule type" value="Genomic_DNA"/>
</dbReference>
<reference evidence="2 3" key="1">
    <citation type="journal article" date="2007" name="Nat. Biotechnol.">
        <title>Complete genome sequence of the myxobacterium Sorangium cellulosum.</title>
        <authorList>
            <person name="Schneiker S."/>
            <person name="Perlova O."/>
            <person name="Kaiser O."/>
            <person name="Gerth K."/>
            <person name="Alici A."/>
            <person name="Altmeyer M.O."/>
            <person name="Bartels D."/>
            <person name="Bekel T."/>
            <person name="Beyer S."/>
            <person name="Bode E."/>
            <person name="Bode H.B."/>
            <person name="Bolten C.J."/>
            <person name="Choudhuri J.V."/>
            <person name="Doss S."/>
            <person name="Elnakady Y.A."/>
            <person name="Frank B."/>
            <person name="Gaigalat L."/>
            <person name="Goesmann A."/>
            <person name="Groeger C."/>
            <person name="Gross F."/>
            <person name="Jelsbak L."/>
            <person name="Jelsbak L."/>
            <person name="Kalinowski J."/>
            <person name="Kegler C."/>
            <person name="Knauber T."/>
            <person name="Konietzny S."/>
            <person name="Kopp M."/>
            <person name="Krause L."/>
            <person name="Krug D."/>
            <person name="Linke B."/>
            <person name="Mahmud T."/>
            <person name="Martinez-Arias R."/>
            <person name="McHardy A.C."/>
            <person name="Merai M."/>
            <person name="Meyer F."/>
            <person name="Mormann S."/>
            <person name="Munoz-Dorado J."/>
            <person name="Perez J."/>
            <person name="Pradella S."/>
            <person name="Rachid S."/>
            <person name="Raddatz G."/>
            <person name="Rosenau F."/>
            <person name="Rueckert C."/>
            <person name="Sasse F."/>
            <person name="Scharfe M."/>
            <person name="Schuster S.C."/>
            <person name="Suen G."/>
            <person name="Treuner-Lange A."/>
            <person name="Velicer G.J."/>
            <person name="Vorholter F.-J."/>
            <person name="Weissman K.J."/>
            <person name="Welch R.D."/>
            <person name="Wenzel S.C."/>
            <person name="Whitworth D.E."/>
            <person name="Wilhelm S."/>
            <person name="Wittmann C."/>
            <person name="Bloecker H."/>
            <person name="Puehler A."/>
            <person name="Mueller R."/>
        </authorList>
    </citation>
    <scope>NUCLEOTIDE SEQUENCE [LARGE SCALE GENOMIC DNA]</scope>
    <source>
        <strain evidence="3">So ce56</strain>
    </source>
</reference>
<protein>
    <submittedName>
        <fullName evidence="2">Uncharacterized protein</fullName>
    </submittedName>
</protein>
<sequence>MATNYVHGSLLYQQRIAHLMANGAPAGWTGVEVLTRNEAARRPRRAHGAVQRMSPAPNAVVGPMTVV</sequence>
<accession>A9FKH6</accession>